<evidence type="ECO:0000313" key="2">
    <source>
        <dbReference type="EMBL" id="RYR01549.1"/>
    </source>
</evidence>
<dbReference type="Pfam" id="PF08268">
    <property type="entry name" value="FBA_3"/>
    <property type="match status" value="1"/>
</dbReference>
<evidence type="ECO:0000259" key="1">
    <source>
        <dbReference type="Pfam" id="PF08268"/>
    </source>
</evidence>
<dbReference type="PANTHER" id="PTHR31672">
    <property type="entry name" value="BNACNNG10540D PROTEIN"/>
    <property type="match status" value="1"/>
</dbReference>
<proteinExistence type="predicted"/>
<dbReference type="STRING" id="3818.A0A444YI50"/>
<feature type="domain" description="F-box associated beta-propeller type 3" evidence="1">
    <location>
        <begin position="79"/>
        <end position="287"/>
    </location>
</feature>
<dbReference type="InterPro" id="IPR036047">
    <property type="entry name" value="F-box-like_dom_sf"/>
</dbReference>
<name>A0A444YI50_ARAHY</name>
<keyword evidence="3" id="KW-1185">Reference proteome</keyword>
<evidence type="ECO:0000313" key="3">
    <source>
        <dbReference type="Proteomes" id="UP000289738"/>
    </source>
</evidence>
<dbReference type="SUPFAM" id="SSF81383">
    <property type="entry name" value="F-box domain"/>
    <property type="match status" value="1"/>
</dbReference>
<protein>
    <recommendedName>
        <fullName evidence="1">F-box associated beta-propeller type 3 domain-containing protein</fullName>
    </recommendedName>
</protein>
<dbReference type="AlphaFoldDB" id="A0A444YI50"/>
<sequence length="362" mass="42711">MTKLIKFFFQCFFTRWMRCVCKHWNTFISDPNFAKLLFTYTLPAPMIRPFLSRIFHLVEYDRIEWHEKRNNPFVFEVLNLNNSNSIKLDPKFEIPLPHPKSILSNVLSCNGLFYLSDSVYINISLVCNPISGEFIRLPENPPILRLCKQISWGFGFHPKTNQYKVMRIYIFKHDHSIGVEMHTLGASTWINIEVDYPKNLINLYNYCTYLNGALHWTGKDVDGNVSIWAFNFDTEKFQSFSMAPIDQGTRLTLFEFRGSLCLIYFNELLVTLWRMERYGVRESWTPIFQYSASFNENTNSFITTSQLHGCIAYYDPENQEFRILLTPWYDGNFQIVHHVPSLIPLKDIIMGDNVWVQNIYSN</sequence>
<gene>
    <name evidence="2" type="ORF">Ahy_B06g080441</name>
</gene>
<reference evidence="2 3" key="1">
    <citation type="submission" date="2019-01" db="EMBL/GenBank/DDBJ databases">
        <title>Sequencing of cultivated peanut Arachis hypogaea provides insights into genome evolution and oil improvement.</title>
        <authorList>
            <person name="Chen X."/>
        </authorList>
    </citation>
    <scope>NUCLEOTIDE SEQUENCE [LARGE SCALE GENOMIC DNA]</scope>
    <source>
        <strain evidence="3">cv. Fuhuasheng</strain>
        <tissue evidence="2">Leaves</tissue>
    </source>
</reference>
<dbReference type="NCBIfam" id="TIGR01640">
    <property type="entry name" value="F_box_assoc_1"/>
    <property type="match status" value="1"/>
</dbReference>
<dbReference type="Proteomes" id="UP000289738">
    <property type="component" value="Chromosome B06"/>
</dbReference>
<dbReference type="EMBL" id="SDMP01000016">
    <property type="protein sequence ID" value="RYR01549.1"/>
    <property type="molecule type" value="Genomic_DNA"/>
</dbReference>
<dbReference type="InterPro" id="IPR050796">
    <property type="entry name" value="SCF_F-box_component"/>
</dbReference>
<dbReference type="PANTHER" id="PTHR31672:SF13">
    <property type="entry name" value="F-BOX PROTEIN CPR30-LIKE"/>
    <property type="match status" value="1"/>
</dbReference>
<organism evidence="2 3">
    <name type="scientific">Arachis hypogaea</name>
    <name type="common">Peanut</name>
    <dbReference type="NCBI Taxonomy" id="3818"/>
    <lineage>
        <taxon>Eukaryota</taxon>
        <taxon>Viridiplantae</taxon>
        <taxon>Streptophyta</taxon>
        <taxon>Embryophyta</taxon>
        <taxon>Tracheophyta</taxon>
        <taxon>Spermatophyta</taxon>
        <taxon>Magnoliopsida</taxon>
        <taxon>eudicotyledons</taxon>
        <taxon>Gunneridae</taxon>
        <taxon>Pentapetalae</taxon>
        <taxon>rosids</taxon>
        <taxon>fabids</taxon>
        <taxon>Fabales</taxon>
        <taxon>Fabaceae</taxon>
        <taxon>Papilionoideae</taxon>
        <taxon>50 kb inversion clade</taxon>
        <taxon>dalbergioids sensu lato</taxon>
        <taxon>Dalbergieae</taxon>
        <taxon>Pterocarpus clade</taxon>
        <taxon>Arachis</taxon>
    </lineage>
</organism>
<accession>A0A444YI50</accession>
<comment type="caution">
    <text evidence="2">The sequence shown here is derived from an EMBL/GenBank/DDBJ whole genome shotgun (WGS) entry which is preliminary data.</text>
</comment>
<dbReference type="InterPro" id="IPR013187">
    <property type="entry name" value="F-box-assoc_dom_typ3"/>
</dbReference>
<dbReference type="InterPro" id="IPR017451">
    <property type="entry name" value="F-box-assoc_interact_dom"/>
</dbReference>